<protein>
    <submittedName>
        <fullName evidence="1">tRNA (Adenine(22)-N(1))-methyltransferase</fullName>
    </submittedName>
</protein>
<dbReference type="Pfam" id="PF04816">
    <property type="entry name" value="TrmK"/>
    <property type="match status" value="1"/>
</dbReference>
<gene>
    <name evidence="1" type="ORF">ACFSUL_04265</name>
</gene>
<dbReference type="Gene3D" id="1.10.287.1890">
    <property type="match status" value="1"/>
</dbReference>
<dbReference type="SUPFAM" id="SSF53335">
    <property type="entry name" value="S-adenosyl-L-methionine-dependent methyltransferases"/>
    <property type="match status" value="1"/>
</dbReference>
<dbReference type="PANTHER" id="PTHR38451:SF1">
    <property type="entry name" value="TRNA (ADENINE(22)-N(1))-METHYLTRANSFERASE"/>
    <property type="match status" value="1"/>
</dbReference>
<dbReference type="Gene3D" id="3.40.50.150">
    <property type="entry name" value="Vaccinia Virus protein VP39"/>
    <property type="match status" value="1"/>
</dbReference>
<proteinExistence type="predicted"/>
<name>A0ABW5RMP0_9BACI</name>
<dbReference type="PANTHER" id="PTHR38451">
    <property type="entry name" value="TRNA (ADENINE(22)-N(1))-METHYLTRANSFERASE"/>
    <property type="match status" value="1"/>
</dbReference>
<dbReference type="Proteomes" id="UP001597506">
    <property type="component" value="Unassembled WGS sequence"/>
</dbReference>
<sequence>MNIDQLSKRLETVVSYIPKDSKIADIGSDHAYLPCYAIGKGIASSAIAGEVVKGPYLSAKQQVKEASLEDSVEVRMGNGLAILTPNEVDCITIAGMGGTLIASILEEGNEKLEGVKRLILQPNVSAKTIRCWLLENNWELISEEIVEEDGKIYEILVAERGNPISPYSEQGKEKELLLGPFLIKERNTAFIKKWKQELNQWNKILENMNKAEATTELVERKEQINRKVNIVEEVIGDENH</sequence>
<dbReference type="EMBL" id="JBHUMF010000009">
    <property type="protein sequence ID" value="MFD2679962.1"/>
    <property type="molecule type" value="Genomic_DNA"/>
</dbReference>
<accession>A0ABW5RMP0</accession>
<dbReference type="InterPro" id="IPR006901">
    <property type="entry name" value="TrmK"/>
</dbReference>
<dbReference type="PIRSF" id="PIRSF018637">
    <property type="entry name" value="TrmK"/>
    <property type="match status" value="1"/>
</dbReference>
<organism evidence="1 2">
    <name type="scientific">Bacillus seohaeanensis</name>
    <dbReference type="NCBI Taxonomy" id="284580"/>
    <lineage>
        <taxon>Bacteria</taxon>
        <taxon>Bacillati</taxon>
        <taxon>Bacillota</taxon>
        <taxon>Bacilli</taxon>
        <taxon>Bacillales</taxon>
        <taxon>Bacillaceae</taxon>
        <taxon>Bacillus</taxon>
    </lineage>
</organism>
<keyword evidence="2" id="KW-1185">Reference proteome</keyword>
<dbReference type="InterPro" id="IPR029063">
    <property type="entry name" value="SAM-dependent_MTases_sf"/>
</dbReference>
<reference evidence="2" key="1">
    <citation type="journal article" date="2019" name="Int. J. Syst. Evol. Microbiol.">
        <title>The Global Catalogue of Microorganisms (GCM) 10K type strain sequencing project: providing services to taxonomists for standard genome sequencing and annotation.</title>
        <authorList>
            <consortium name="The Broad Institute Genomics Platform"/>
            <consortium name="The Broad Institute Genome Sequencing Center for Infectious Disease"/>
            <person name="Wu L."/>
            <person name="Ma J."/>
        </authorList>
    </citation>
    <scope>NUCLEOTIDE SEQUENCE [LARGE SCALE GENOMIC DNA]</scope>
    <source>
        <strain evidence="2">KCTC 3913</strain>
    </source>
</reference>
<dbReference type="RefSeq" id="WP_377933012.1">
    <property type="nucleotide sequence ID" value="NZ_JBHUMF010000009.1"/>
</dbReference>
<evidence type="ECO:0000313" key="1">
    <source>
        <dbReference type="EMBL" id="MFD2679962.1"/>
    </source>
</evidence>
<evidence type="ECO:0000313" key="2">
    <source>
        <dbReference type="Proteomes" id="UP001597506"/>
    </source>
</evidence>
<comment type="caution">
    <text evidence="1">The sequence shown here is derived from an EMBL/GenBank/DDBJ whole genome shotgun (WGS) entry which is preliminary data.</text>
</comment>